<evidence type="ECO:0000256" key="6">
    <source>
        <dbReference type="ARBA" id="ARBA00022741"/>
    </source>
</evidence>
<comment type="catalytic activity">
    <reaction evidence="9 10 11">
        <text>adenosine(37) in tRNA + dimethylallyl diphosphate = N(6)-dimethylallyladenosine(37) in tRNA + diphosphate</text>
        <dbReference type="Rhea" id="RHEA:26482"/>
        <dbReference type="Rhea" id="RHEA-COMP:10162"/>
        <dbReference type="Rhea" id="RHEA-COMP:10375"/>
        <dbReference type="ChEBI" id="CHEBI:33019"/>
        <dbReference type="ChEBI" id="CHEBI:57623"/>
        <dbReference type="ChEBI" id="CHEBI:74411"/>
        <dbReference type="ChEBI" id="CHEBI:74415"/>
        <dbReference type="EC" id="2.5.1.75"/>
    </reaction>
</comment>
<dbReference type="Gene3D" id="1.10.20.140">
    <property type="match status" value="1"/>
</dbReference>
<reference evidence="14 15" key="1">
    <citation type="submission" date="2018-02" db="EMBL/GenBank/DDBJ databases">
        <title>Draft genome sequences of four Legionella pneumophila clinical strains isolated in Ontario.</title>
        <authorList>
            <person name="Fortuna A."/>
            <person name="Ramnarine R."/>
            <person name="Li A."/>
            <person name="Frantz C."/>
            <person name="Mallo G."/>
        </authorList>
    </citation>
    <scope>NUCLEOTIDE SEQUENCE [LARGE SCALE GENOMIC DNA]</scope>
    <source>
        <strain evidence="14 15">LG61</strain>
    </source>
</reference>
<keyword evidence="6 10" id="KW-0547">Nucleotide-binding</keyword>
<comment type="caution">
    <text evidence="10">Lacks conserved residue(s) required for the propagation of feature annotation.</text>
</comment>
<evidence type="ECO:0000256" key="11">
    <source>
        <dbReference type="RuleBase" id="RU003783"/>
    </source>
</evidence>
<feature type="site" description="Interaction with substrate tRNA" evidence="10">
    <location>
        <position position="131"/>
    </location>
</feature>
<dbReference type="Gene3D" id="3.40.50.300">
    <property type="entry name" value="P-loop containing nucleotide triphosphate hydrolases"/>
    <property type="match status" value="1"/>
</dbReference>
<comment type="function">
    <text evidence="2 10 12">Catalyzes the transfer of a dimethylallyl group onto the adenine at position 37 in tRNAs that read codons beginning with uridine, leading to the formation of N6-(dimethylallyl)adenosine (i(6)A).</text>
</comment>
<evidence type="ECO:0000256" key="12">
    <source>
        <dbReference type="RuleBase" id="RU003784"/>
    </source>
</evidence>
<evidence type="ECO:0000256" key="13">
    <source>
        <dbReference type="RuleBase" id="RU003785"/>
    </source>
</evidence>
<dbReference type="EMBL" id="PQWY01000019">
    <property type="protein sequence ID" value="PPK29152.1"/>
    <property type="molecule type" value="Genomic_DNA"/>
</dbReference>
<comment type="cofactor">
    <cofactor evidence="1 10">
        <name>Mg(2+)</name>
        <dbReference type="ChEBI" id="CHEBI:18420"/>
    </cofactor>
</comment>
<dbReference type="OrthoDB" id="9776390at2"/>
<dbReference type="GO" id="GO:0005524">
    <property type="term" value="F:ATP binding"/>
    <property type="evidence" value="ECO:0007669"/>
    <property type="project" value="UniProtKB-UniRule"/>
</dbReference>
<feature type="site" description="Interaction with substrate tRNA" evidence="10">
    <location>
        <position position="109"/>
    </location>
</feature>
<dbReference type="SUPFAM" id="SSF52540">
    <property type="entry name" value="P-loop containing nucleoside triphosphate hydrolases"/>
    <property type="match status" value="2"/>
</dbReference>
<evidence type="ECO:0000256" key="9">
    <source>
        <dbReference type="ARBA" id="ARBA00049563"/>
    </source>
</evidence>
<evidence type="ECO:0000313" key="15">
    <source>
        <dbReference type="Proteomes" id="UP000239239"/>
    </source>
</evidence>
<comment type="subunit">
    <text evidence="10">Monomer.</text>
</comment>
<dbReference type="Proteomes" id="UP000239239">
    <property type="component" value="Unassembled WGS sequence"/>
</dbReference>
<dbReference type="HAMAP" id="MF_00185">
    <property type="entry name" value="IPP_trans"/>
    <property type="match status" value="1"/>
</dbReference>
<dbReference type="EC" id="2.5.1.75" evidence="10"/>
<keyword evidence="7 10" id="KW-0067">ATP-binding</keyword>
<evidence type="ECO:0000256" key="4">
    <source>
        <dbReference type="ARBA" id="ARBA00022679"/>
    </source>
</evidence>
<name>A0A2S6EVE1_LEGPN</name>
<accession>A0A2S6EVE1</accession>
<evidence type="ECO:0000256" key="10">
    <source>
        <dbReference type="HAMAP-Rule" id="MF_00185"/>
    </source>
</evidence>
<sequence length="321" mass="36744">MMIVGCYCMNKVAFCLMGPTASGKTGLACELVTHFPFEIISVDSAMIYRDMNIGTAKPSIHELQRAPHYLIDIKDPVESYSAAQFCIDALSLCEEIIKRGNIPLLVGGTMMYFNALQKGLATLPEADEAVRKRLEEEALSQGWDFLYQRLSQLDPVTAARIHAHDTQRIQRALEVYYLTGSTLSAYLAEPLEQPDYYFVNLALFPEQRSWLHERIAQRFDAMLSEGFIEEVQQLQEKWPIQISMPSMRCVGYRQIFEYLAGHYDYETMREKGIAATRQLAKRQLTWLRHWQGALFYDAQNEGFSADIIAKIREILDNTVSN</sequence>
<dbReference type="InterPro" id="IPR039657">
    <property type="entry name" value="Dimethylallyltransferase"/>
</dbReference>
<evidence type="ECO:0000256" key="5">
    <source>
        <dbReference type="ARBA" id="ARBA00022694"/>
    </source>
</evidence>
<feature type="region of interest" description="Interaction with substrate tRNA" evidence="10">
    <location>
        <begin position="167"/>
        <end position="171"/>
    </location>
</feature>
<keyword evidence="8 10" id="KW-0460">Magnesium</keyword>
<gene>
    <name evidence="10" type="primary">miaA</name>
    <name evidence="14" type="ORF">C3928_14345</name>
</gene>
<feature type="binding site" evidence="10">
    <location>
        <begin position="18"/>
        <end position="25"/>
    </location>
    <ligand>
        <name>ATP</name>
        <dbReference type="ChEBI" id="CHEBI:30616"/>
    </ligand>
</feature>
<dbReference type="GO" id="GO:0006400">
    <property type="term" value="P:tRNA modification"/>
    <property type="evidence" value="ECO:0007669"/>
    <property type="project" value="TreeGrafter"/>
</dbReference>
<dbReference type="InterPro" id="IPR018022">
    <property type="entry name" value="IPT"/>
</dbReference>
<dbReference type="GO" id="GO:0052381">
    <property type="term" value="F:tRNA dimethylallyltransferase activity"/>
    <property type="evidence" value="ECO:0007669"/>
    <property type="project" value="UniProtKB-UniRule"/>
</dbReference>
<evidence type="ECO:0000313" key="14">
    <source>
        <dbReference type="EMBL" id="PPK29152.1"/>
    </source>
</evidence>
<evidence type="ECO:0000256" key="3">
    <source>
        <dbReference type="ARBA" id="ARBA00005842"/>
    </source>
</evidence>
<feature type="binding site" evidence="10">
    <location>
        <begin position="20"/>
        <end position="25"/>
    </location>
    <ligand>
        <name>substrate</name>
    </ligand>
</feature>
<proteinExistence type="inferred from homology"/>
<organism evidence="14 15">
    <name type="scientific">Legionella pneumophila</name>
    <dbReference type="NCBI Taxonomy" id="446"/>
    <lineage>
        <taxon>Bacteria</taxon>
        <taxon>Pseudomonadati</taxon>
        <taxon>Pseudomonadota</taxon>
        <taxon>Gammaproteobacteria</taxon>
        <taxon>Legionellales</taxon>
        <taxon>Legionellaceae</taxon>
        <taxon>Legionella</taxon>
    </lineage>
</organism>
<keyword evidence="4 10" id="KW-0808">Transferase</keyword>
<feature type="region of interest" description="Interaction with substrate tRNA" evidence="10">
    <location>
        <begin position="248"/>
        <end position="253"/>
    </location>
</feature>
<dbReference type="AlphaFoldDB" id="A0A2S6EVE1"/>
<evidence type="ECO:0000256" key="7">
    <source>
        <dbReference type="ARBA" id="ARBA00022840"/>
    </source>
</evidence>
<dbReference type="PANTHER" id="PTHR11088">
    <property type="entry name" value="TRNA DIMETHYLALLYLTRANSFERASE"/>
    <property type="match status" value="1"/>
</dbReference>
<comment type="caution">
    <text evidence="14">The sequence shown here is derived from an EMBL/GenBank/DDBJ whole genome shotgun (WGS) entry which is preliminary data.</text>
</comment>
<evidence type="ECO:0000256" key="1">
    <source>
        <dbReference type="ARBA" id="ARBA00001946"/>
    </source>
</evidence>
<protein>
    <recommendedName>
        <fullName evidence="10">tRNA dimethylallyltransferase</fullName>
        <ecNumber evidence="10">2.5.1.75</ecNumber>
    </recommendedName>
    <alternativeName>
        <fullName evidence="10">Dimethylallyl diphosphate:tRNA dimethylallyltransferase</fullName>
        <shortName evidence="10">DMAPP:tRNA dimethylallyltransferase</shortName>
        <shortName evidence="10">DMATase</shortName>
    </alternativeName>
    <alternativeName>
        <fullName evidence="10">Isopentenyl-diphosphate:tRNA isopentenyltransferase</fullName>
        <shortName evidence="10">IPP transferase</shortName>
        <shortName evidence="10">IPPT</shortName>
        <shortName evidence="10">IPTase</shortName>
    </alternativeName>
</protein>
<feature type="region of interest" description="Interaction with substrate tRNA" evidence="10">
    <location>
        <begin position="43"/>
        <end position="46"/>
    </location>
</feature>
<dbReference type="InterPro" id="IPR027417">
    <property type="entry name" value="P-loop_NTPase"/>
</dbReference>
<comment type="similarity">
    <text evidence="3 10 13">Belongs to the IPP transferase family.</text>
</comment>
<dbReference type="PANTHER" id="PTHR11088:SF60">
    <property type="entry name" value="TRNA DIMETHYLALLYLTRANSFERASE"/>
    <property type="match status" value="1"/>
</dbReference>
<dbReference type="FunFam" id="1.10.20.140:FF:000001">
    <property type="entry name" value="tRNA dimethylallyltransferase"/>
    <property type="match status" value="1"/>
</dbReference>
<dbReference type="Pfam" id="PF01715">
    <property type="entry name" value="IPPT"/>
    <property type="match status" value="1"/>
</dbReference>
<keyword evidence="5 10" id="KW-0819">tRNA processing</keyword>
<evidence type="ECO:0000256" key="2">
    <source>
        <dbReference type="ARBA" id="ARBA00003213"/>
    </source>
</evidence>
<dbReference type="NCBIfam" id="TIGR00174">
    <property type="entry name" value="miaA"/>
    <property type="match status" value="1"/>
</dbReference>
<evidence type="ECO:0000256" key="8">
    <source>
        <dbReference type="ARBA" id="ARBA00022842"/>
    </source>
</evidence>